<dbReference type="GO" id="GO:0005886">
    <property type="term" value="C:plasma membrane"/>
    <property type="evidence" value="ECO:0007669"/>
    <property type="project" value="UniProtKB-SubCell"/>
</dbReference>
<protein>
    <recommendedName>
        <fullName evidence="12">Vomeronasal type-1 receptor</fullName>
    </recommendedName>
</protein>
<dbReference type="Ensembl" id="ENSNGAT00000009965.1">
    <property type="protein sequence ID" value="ENSNGAP00000005735.1"/>
    <property type="gene ID" value="ENSNGAG00000008249.1"/>
</dbReference>
<dbReference type="PANTHER" id="PTHR24062">
    <property type="entry name" value="VOMERONASAL TYPE-1 RECEPTOR"/>
    <property type="match status" value="1"/>
</dbReference>
<dbReference type="OMA" id="ESKCLIV"/>
<evidence type="ECO:0000256" key="4">
    <source>
        <dbReference type="ARBA" id="ARBA00022507"/>
    </source>
</evidence>
<dbReference type="InterPro" id="IPR004072">
    <property type="entry name" value="Vmron_rcpt_1"/>
</dbReference>
<dbReference type="Pfam" id="PF03402">
    <property type="entry name" value="V1R"/>
    <property type="match status" value="1"/>
</dbReference>
<feature type="transmembrane region" description="Helical" evidence="12">
    <location>
        <begin position="50"/>
        <end position="74"/>
    </location>
</feature>
<dbReference type="Gene3D" id="1.20.1070.10">
    <property type="entry name" value="Rhodopsin 7-helix transmembrane proteins"/>
    <property type="match status" value="1"/>
</dbReference>
<evidence type="ECO:0000256" key="8">
    <source>
        <dbReference type="ARBA" id="ARBA00023136"/>
    </source>
</evidence>
<feature type="transmembrane region" description="Helical" evidence="12">
    <location>
        <begin position="94"/>
        <end position="114"/>
    </location>
</feature>
<comment type="subcellular location">
    <subcellularLocation>
        <location evidence="1 12">Cell membrane</location>
        <topology evidence="1 12">Multi-pass membrane protein</topology>
    </subcellularLocation>
</comment>
<feature type="transmembrane region" description="Helical" evidence="12">
    <location>
        <begin position="16"/>
        <end position="38"/>
    </location>
</feature>
<evidence type="ECO:0000256" key="2">
    <source>
        <dbReference type="ARBA" id="ARBA00010663"/>
    </source>
</evidence>
<name>A0A8C6W3Y8_NANGA</name>
<accession>A0A8C6W3Y8</accession>
<dbReference type="InterPro" id="IPR017452">
    <property type="entry name" value="GPCR_Rhodpsn_7TM"/>
</dbReference>
<dbReference type="GeneTree" id="ENSGT01030000234553"/>
<sequence length="310" mass="35198">MLNNNRFYTDSNIRNILFSGVGIGISANSFLLLFHILILIGGHRPRLIDLYIGLLSLTQLLMLMTMGLVAVDMFMSQGEWDAIMCKSLIYLNRIFRGLSLCATCMLSTLQAVILSPRTSCLAKFKRKSPQHHLCFLLSLWVFYMTTSSHFLISIIATPNMTSGNFMYVTQSCSLLVMSYSTKHTFSTLLAFREAFLIGLMALSSVYMVTVLCRHKKQSQHLRNTGLSSVASPEQRATRIILLLMGFFVVLYILDIVIFYSRTKMKDDPVLNCVQILVSHCYATVSPFVFISTEKRIIHCLSFRYGRTENI</sequence>
<keyword evidence="8 12" id="KW-0472">Membrane</keyword>
<feature type="transmembrane region" description="Helical" evidence="12">
    <location>
        <begin position="194"/>
        <end position="212"/>
    </location>
</feature>
<evidence type="ECO:0000259" key="13">
    <source>
        <dbReference type="PROSITE" id="PS50262"/>
    </source>
</evidence>
<evidence type="ECO:0000256" key="6">
    <source>
        <dbReference type="ARBA" id="ARBA00022989"/>
    </source>
</evidence>
<comment type="similarity">
    <text evidence="2 12">Belongs to the G-protein coupled receptor 1 family.</text>
</comment>
<evidence type="ECO:0000313" key="14">
    <source>
        <dbReference type="Ensembl" id="ENSNGAP00000005735.1"/>
    </source>
</evidence>
<dbReference type="AlphaFoldDB" id="A0A8C6W3Y8"/>
<keyword evidence="15" id="KW-1185">Reference proteome</keyword>
<dbReference type="GO" id="GO:0007606">
    <property type="term" value="P:sensory perception of chemical stimulus"/>
    <property type="evidence" value="ECO:0007669"/>
    <property type="project" value="UniProtKB-ARBA"/>
</dbReference>
<keyword evidence="10 12" id="KW-0675">Receptor</keyword>
<reference evidence="14" key="2">
    <citation type="submission" date="2025-09" db="UniProtKB">
        <authorList>
            <consortium name="Ensembl"/>
        </authorList>
    </citation>
    <scope>IDENTIFICATION</scope>
</reference>
<keyword evidence="5 12" id="KW-0812">Transmembrane</keyword>
<evidence type="ECO:0000256" key="7">
    <source>
        <dbReference type="ARBA" id="ARBA00023040"/>
    </source>
</evidence>
<evidence type="ECO:0000256" key="9">
    <source>
        <dbReference type="ARBA" id="ARBA00023157"/>
    </source>
</evidence>
<dbReference type="GO" id="GO:0019236">
    <property type="term" value="P:response to pheromone"/>
    <property type="evidence" value="ECO:0007669"/>
    <property type="project" value="UniProtKB-KW"/>
</dbReference>
<dbReference type="GO" id="GO:0016503">
    <property type="term" value="F:pheromone receptor activity"/>
    <property type="evidence" value="ECO:0007669"/>
    <property type="project" value="InterPro"/>
</dbReference>
<evidence type="ECO:0000256" key="11">
    <source>
        <dbReference type="ARBA" id="ARBA00023224"/>
    </source>
</evidence>
<keyword evidence="9" id="KW-1015">Disulfide bond</keyword>
<dbReference type="PRINTS" id="PR01534">
    <property type="entry name" value="VOMERONASL1R"/>
</dbReference>
<dbReference type="PROSITE" id="PS50262">
    <property type="entry name" value="G_PROTEIN_RECEP_F1_2"/>
    <property type="match status" value="1"/>
</dbReference>
<evidence type="ECO:0000256" key="3">
    <source>
        <dbReference type="ARBA" id="ARBA00022475"/>
    </source>
</evidence>
<feature type="transmembrane region" description="Helical" evidence="12">
    <location>
        <begin position="135"/>
        <end position="156"/>
    </location>
</feature>
<keyword evidence="6 12" id="KW-1133">Transmembrane helix</keyword>
<evidence type="ECO:0000256" key="1">
    <source>
        <dbReference type="ARBA" id="ARBA00004651"/>
    </source>
</evidence>
<evidence type="ECO:0000256" key="5">
    <source>
        <dbReference type="ARBA" id="ARBA00022692"/>
    </source>
</evidence>
<proteinExistence type="inferred from homology"/>
<evidence type="ECO:0000313" key="15">
    <source>
        <dbReference type="Proteomes" id="UP000694381"/>
    </source>
</evidence>
<dbReference type="SUPFAM" id="SSF81321">
    <property type="entry name" value="Family A G protein-coupled receptor-like"/>
    <property type="match status" value="1"/>
</dbReference>
<feature type="domain" description="G-protein coupled receptors family 1 profile" evidence="13">
    <location>
        <begin position="27"/>
        <end position="289"/>
    </location>
</feature>
<feature type="transmembrane region" description="Helical" evidence="12">
    <location>
        <begin position="239"/>
        <end position="260"/>
    </location>
</feature>
<evidence type="ECO:0000256" key="12">
    <source>
        <dbReference type="RuleBase" id="RU364061"/>
    </source>
</evidence>
<dbReference type="Proteomes" id="UP000694381">
    <property type="component" value="Unassembled WGS sequence"/>
</dbReference>
<reference evidence="14" key="1">
    <citation type="submission" date="2025-08" db="UniProtKB">
        <authorList>
            <consortium name="Ensembl"/>
        </authorList>
    </citation>
    <scope>IDENTIFICATION</scope>
</reference>
<evidence type="ECO:0000256" key="10">
    <source>
        <dbReference type="ARBA" id="ARBA00023170"/>
    </source>
</evidence>
<organism evidence="14 15">
    <name type="scientific">Nannospalax galili</name>
    <name type="common">Northern Israeli blind subterranean mole rat</name>
    <name type="synonym">Spalax galili</name>
    <dbReference type="NCBI Taxonomy" id="1026970"/>
    <lineage>
        <taxon>Eukaryota</taxon>
        <taxon>Metazoa</taxon>
        <taxon>Chordata</taxon>
        <taxon>Craniata</taxon>
        <taxon>Vertebrata</taxon>
        <taxon>Euteleostomi</taxon>
        <taxon>Mammalia</taxon>
        <taxon>Eutheria</taxon>
        <taxon>Euarchontoglires</taxon>
        <taxon>Glires</taxon>
        <taxon>Rodentia</taxon>
        <taxon>Myomorpha</taxon>
        <taxon>Muroidea</taxon>
        <taxon>Spalacidae</taxon>
        <taxon>Spalacinae</taxon>
        <taxon>Nannospalax</taxon>
    </lineage>
</organism>
<keyword evidence="11 12" id="KW-0807">Transducer</keyword>
<keyword evidence="7 12" id="KW-0297">G-protein coupled receptor</keyword>
<dbReference type="CDD" id="cd13949">
    <property type="entry name" value="7tm_V1R_pheromone"/>
    <property type="match status" value="1"/>
</dbReference>
<keyword evidence="3 12" id="KW-1003">Cell membrane</keyword>
<keyword evidence="4 12" id="KW-0589">Pheromone response</keyword>
<dbReference type="FunFam" id="1.20.1070.10:FF:000051">
    <property type="entry name" value="Vomeronasal type-1 receptor"/>
    <property type="match status" value="1"/>
</dbReference>